<feature type="domain" description="Transcription regulator PadR N-terminal" evidence="1">
    <location>
        <begin position="7"/>
        <end position="77"/>
    </location>
</feature>
<comment type="caution">
    <text evidence="3">The sequence shown here is derived from an EMBL/GenBank/DDBJ whole genome shotgun (WGS) entry which is preliminary data.</text>
</comment>
<dbReference type="InterPro" id="IPR036388">
    <property type="entry name" value="WH-like_DNA-bd_sf"/>
</dbReference>
<evidence type="ECO:0000259" key="2">
    <source>
        <dbReference type="Pfam" id="PF10400"/>
    </source>
</evidence>
<evidence type="ECO:0000259" key="1">
    <source>
        <dbReference type="Pfam" id="PF03551"/>
    </source>
</evidence>
<dbReference type="PANTHER" id="PTHR43252">
    <property type="entry name" value="TRANSCRIPTIONAL REGULATOR YQJI"/>
    <property type="match status" value="1"/>
</dbReference>
<dbReference type="RefSeq" id="WP_345431116.1">
    <property type="nucleotide sequence ID" value="NZ_BAABHK010000003.1"/>
</dbReference>
<dbReference type="Proteomes" id="UP001501442">
    <property type="component" value="Unassembled WGS sequence"/>
</dbReference>
<dbReference type="InterPro" id="IPR005149">
    <property type="entry name" value="Tscrpt_reg_PadR_N"/>
</dbReference>
<sequence length="184" mass="20573">MSLRAALLALIEVAGPSSGYDLTKRFEGSLAHVWQASHSQIYPELNRMAADGLLKVEEEGPRGRKTYAITAAGQAELYQWLTEVKTEQRVRDEASLRAFLLPLLPGQKAIELLTERARAAETKKAELEALRLRVGESSFGGFALERGLRHMTAERDWALWAIDRLQKSEEARTETVRTPTGEPE</sequence>
<dbReference type="Gene3D" id="1.10.10.10">
    <property type="entry name" value="Winged helix-like DNA-binding domain superfamily/Winged helix DNA-binding domain"/>
    <property type="match status" value="1"/>
</dbReference>
<dbReference type="PANTHER" id="PTHR43252:SF6">
    <property type="entry name" value="NEGATIVE TRANSCRIPTION REGULATOR PADR"/>
    <property type="match status" value="1"/>
</dbReference>
<name>A0ABP8U6E5_9ACTN</name>
<dbReference type="InterPro" id="IPR036390">
    <property type="entry name" value="WH_DNA-bd_sf"/>
</dbReference>
<dbReference type="Pfam" id="PF03551">
    <property type="entry name" value="PadR"/>
    <property type="match status" value="1"/>
</dbReference>
<dbReference type="Pfam" id="PF10400">
    <property type="entry name" value="Vir_act_alpha_C"/>
    <property type="match status" value="1"/>
</dbReference>
<dbReference type="InterPro" id="IPR018309">
    <property type="entry name" value="Tscrpt_reg_PadR_C"/>
</dbReference>
<reference evidence="4" key="1">
    <citation type="journal article" date="2019" name="Int. J. Syst. Evol. Microbiol.">
        <title>The Global Catalogue of Microorganisms (GCM) 10K type strain sequencing project: providing services to taxonomists for standard genome sequencing and annotation.</title>
        <authorList>
            <consortium name="The Broad Institute Genomics Platform"/>
            <consortium name="The Broad Institute Genome Sequencing Center for Infectious Disease"/>
            <person name="Wu L."/>
            <person name="Ma J."/>
        </authorList>
    </citation>
    <scope>NUCLEOTIDE SEQUENCE [LARGE SCALE GENOMIC DNA]</scope>
    <source>
        <strain evidence="4">JCM 17939</strain>
    </source>
</reference>
<proteinExistence type="predicted"/>
<organism evidence="3 4">
    <name type="scientific">Actinoallomurus vinaceus</name>
    <dbReference type="NCBI Taxonomy" id="1080074"/>
    <lineage>
        <taxon>Bacteria</taxon>
        <taxon>Bacillati</taxon>
        <taxon>Actinomycetota</taxon>
        <taxon>Actinomycetes</taxon>
        <taxon>Streptosporangiales</taxon>
        <taxon>Thermomonosporaceae</taxon>
        <taxon>Actinoallomurus</taxon>
    </lineage>
</organism>
<protein>
    <submittedName>
        <fullName evidence="3">PadR family transcriptional regulator</fullName>
    </submittedName>
</protein>
<evidence type="ECO:0000313" key="4">
    <source>
        <dbReference type="Proteomes" id="UP001501442"/>
    </source>
</evidence>
<keyword evidence="4" id="KW-1185">Reference proteome</keyword>
<feature type="domain" description="Transcription regulator PadR C-terminal" evidence="2">
    <location>
        <begin position="90"/>
        <end position="165"/>
    </location>
</feature>
<accession>A0ABP8U6E5</accession>
<dbReference type="SUPFAM" id="SSF46785">
    <property type="entry name" value="Winged helix' DNA-binding domain"/>
    <property type="match status" value="1"/>
</dbReference>
<dbReference type="EMBL" id="BAABHK010000003">
    <property type="protein sequence ID" value="GAA4624995.1"/>
    <property type="molecule type" value="Genomic_DNA"/>
</dbReference>
<evidence type="ECO:0000313" key="3">
    <source>
        <dbReference type="EMBL" id="GAA4624995.1"/>
    </source>
</evidence>
<gene>
    <name evidence="3" type="ORF">GCM10023196_027420</name>
</gene>